<evidence type="ECO:0000256" key="7">
    <source>
        <dbReference type="ARBA" id="ARBA00022984"/>
    </source>
</evidence>
<evidence type="ECO:0000256" key="8">
    <source>
        <dbReference type="ARBA" id="ARBA00022989"/>
    </source>
</evidence>
<dbReference type="EC" id="2.4.99.28" evidence="11"/>
<comment type="catalytic activity">
    <reaction evidence="11">
        <text>[GlcNAc-(1-&gt;4)-Mur2Ac(oyl-L-Ala-gamma-D-Glu-L-Lys-D-Ala-D-Ala)](n)-di-trans,octa-cis-undecaprenyl diphosphate + beta-D-GlcNAc-(1-&gt;4)-Mur2Ac(oyl-L-Ala-gamma-D-Glu-L-Lys-D-Ala-D-Ala)-di-trans,octa-cis-undecaprenyl diphosphate = [GlcNAc-(1-&gt;4)-Mur2Ac(oyl-L-Ala-gamma-D-Glu-L-Lys-D-Ala-D-Ala)](n+1)-di-trans,octa-cis-undecaprenyl diphosphate + di-trans,octa-cis-undecaprenyl diphosphate + H(+)</text>
        <dbReference type="Rhea" id="RHEA:23708"/>
        <dbReference type="Rhea" id="RHEA-COMP:9602"/>
        <dbReference type="Rhea" id="RHEA-COMP:9603"/>
        <dbReference type="ChEBI" id="CHEBI:15378"/>
        <dbReference type="ChEBI" id="CHEBI:58405"/>
        <dbReference type="ChEBI" id="CHEBI:60033"/>
        <dbReference type="ChEBI" id="CHEBI:78435"/>
        <dbReference type="EC" id="2.4.99.28"/>
    </reaction>
</comment>
<feature type="domain" description="Glycosyl transferase family 51" evidence="13">
    <location>
        <begin position="67"/>
        <end position="232"/>
    </location>
</feature>
<evidence type="ECO:0000313" key="15">
    <source>
        <dbReference type="Proteomes" id="UP000001933"/>
    </source>
</evidence>
<keyword evidence="8 11" id="KW-1133">Transmembrane helix</keyword>
<evidence type="ECO:0000259" key="13">
    <source>
        <dbReference type="Pfam" id="PF00912"/>
    </source>
</evidence>
<keyword evidence="1 11" id="KW-1003">Cell membrane</keyword>
<keyword evidence="15" id="KW-1185">Reference proteome</keyword>
<feature type="compositionally biased region" description="Basic and acidic residues" evidence="12">
    <location>
        <begin position="304"/>
        <end position="313"/>
    </location>
</feature>
<dbReference type="InterPro" id="IPR036950">
    <property type="entry name" value="PBP_transglycosylase"/>
</dbReference>
<dbReference type="FunCoup" id="Q2LUM1">
    <property type="interactions" value="141"/>
</dbReference>
<dbReference type="EMBL" id="CP000252">
    <property type="protein sequence ID" value="ABC77779.1"/>
    <property type="molecule type" value="Genomic_DNA"/>
</dbReference>
<dbReference type="PANTHER" id="PTHR30400">
    <property type="entry name" value="MONOFUNCTIONAL BIOSYNTHETIC PEPTIDOGLYCAN TRANSGLYCOSYLASE"/>
    <property type="match status" value="1"/>
</dbReference>
<dbReference type="InParanoid" id="Q2LUM1"/>
<dbReference type="GO" id="GO:0008955">
    <property type="term" value="F:peptidoglycan glycosyltransferase activity"/>
    <property type="evidence" value="ECO:0007669"/>
    <property type="project" value="UniProtKB-UniRule"/>
</dbReference>
<proteinExistence type="inferred from homology"/>
<comment type="pathway">
    <text evidence="11">Cell wall biogenesis; peptidoglycan biosynthesis.</text>
</comment>
<organism evidence="14 15">
    <name type="scientific">Syntrophus aciditrophicus (strain SB)</name>
    <dbReference type="NCBI Taxonomy" id="56780"/>
    <lineage>
        <taxon>Bacteria</taxon>
        <taxon>Pseudomonadati</taxon>
        <taxon>Thermodesulfobacteriota</taxon>
        <taxon>Syntrophia</taxon>
        <taxon>Syntrophales</taxon>
        <taxon>Syntrophaceae</taxon>
        <taxon>Syntrophus</taxon>
    </lineage>
</organism>
<dbReference type="GO" id="GO:0009252">
    <property type="term" value="P:peptidoglycan biosynthetic process"/>
    <property type="evidence" value="ECO:0007669"/>
    <property type="project" value="UniProtKB-UniRule"/>
</dbReference>
<feature type="region of interest" description="Disordered" evidence="12">
    <location>
        <begin position="249"/>
        <end position="313"/>
    </location>
</feature>
<name>Q2LUM1_SYNAS</name>
<keyword evidence="4 11" id="KW-0808">Transferase</keyword>
<evidence type="ECO:0000256" key="11">
    <source>
        <dbReference type="HAMAP-Rule" id="MF_00766"/>
    </source>
</evidence>
<dbReference type="HOGENOM" id="CLU_006354_1_0_7"/>
<dbReference type="UniPathway" id="UPA00219"/>
<sequence>MRWIDKTMIKKVILIVLAVMFIGILFNMGMYFFYPDVKKLKKENPDKTAFMKYREDERKERGKNIRFRQHWVRLSRISPYVIKAVIISEDDKFWHHEGFDYEALQQAFEEDIRERKFKVGGSTISQQLVKNLYLSPSKNPIRKIKEAILTWRIERTLSKKRIIEIYLNVAEWGEGIFGIEAAARHYFGKAASALSAREAAKLAAVLPNPRRYHPLGSSKFVRNRSERIYRIMVRRGVIIPEYEAVMKEPEEILPGESDSSEILPSPPNSEEQQNEEIEGPTSEEKMDQGVGEGDVSISAEDGEASDKTRKQAQ</sequence>
<dbReference type="CAZy" id="GT51">
    <property type="family name" value="Glycosyltransferase Family 51"/>
</dbReference>
<dbReference type="Proteomes" id="UP000001933">
    <property type="component" value="Chromosome"/>
</dbReference>
<dbReference type="Gene3D" id="1.10.3810.10">
    <property type="entry name" value="Biosynthetic peptidoglycan transglycosylase-like"/>
    <property type="match status" value="1"/>
</dbReference>
<keyword evidence="10 11" id="KW-0961">Cell wall biogenesis/degradation</keyword>
<dbReference type="GO" id="GO:0008360">
    <property type="term" value="P:regulation of cell shape"/>
    <property type="evidence" value="ECO:0007669"/>
    <property type="project" value="UniProtKB-KW"/>
</dbReference>
<dbReference type="KEGG" id="sat:SYN_01407"/>
<dbReference type="GO" id="GO:0005886">
    <property type="term" value="C:plasma membrane"/>
    <property type="evidence" value="ECO:0007669"/>
    <property type="project" value="UniProtKB-SubCell"/>
</dbReference>
<evidence type="ECO:0000256" key="12">
    <source>
        <dbReference type="SAM" id="MobiDB-lite"/>
    </source>
</evidence>
<dbReference type="STRING" id="56780.SYN_01407"/>
<comment type="function">
    <text evidence="11">Peptidoglycan polymerase that catalyzes glycan chain elongation from lipid-linked precursors.</text>
</comment>
<protein>
    <recommendedName>
        <fullName evidence="11">Biosynthetic peptidoglycan transglycosylase</fullName>
        <ecNumber evidence="11">2.4.99.28</ecNumber>
    </recommendedName>
    <alternativeName>
        <fullName evidence="11">Glycan polymerase</fullName>
    </alternativeName>
    <alternativeName>
        <fullName evidence="11">Peptidoglycan glycosyltransferase MtgA</fullName>
        <shortName evidence="11">PGT</shortName>
    </alternativeName>
</protein>
<evidence type="ECO:0000256" key="1">
    <source>
        <dbReference type="ARBA" id="ARBA00022475"/>
    </source>
</evidence>
<keyword evidence="6 11" id="KW-0133">Cell shape</keyword>
<dbReference type="GO" id="GO:0009274">
    <property type="term" value="C:peptidoglycan-based cell wall"/>
    <property type="evidence" value="ECO:0007669"/>
    <property type="project" value="InterPro"/>
</dbReference>
<dbReference type="GO" id="GO:0071555">
    <property type="term" value="P:cell wall organization"/>
    <property type="evidence" value="ECO:0007669"/>
    <property type="project" value="UniProtKB-KW"/>
</dbReference>
<comment type="similarity">
    <text evidence="11">Belongs to the glycosyltransferase 51 family.</text>
</comment>
<dbReference type="NCBIfam" id="TIGR02070">
    <property type="entry name" value="mono_pep_trsgly"/>
    <property type="match status" value="1"/>
</dbReference>
<dbReference type="PANTHER" id="PTHR30400:SF0">
    <property type="entry name" value="BIOSYNTHETIC PEPTIDOGLYCAN TRANSGLYCOSYLASE"/>
    <property type="match status" value="1"/>
</dbReference>
<evidence type="ECO:0000256" key="6">
    <source>
        <dbReference type="ARBA" id="ARBA00022960"/>
    </source>
</evidence>
<dbReference type="AlphaFoldDB" id="Q2LUM1"/>
<dbReference type="Pfam" id="PF00912">
    <property type="entry name" value="Transgly"/>
    <property type="match status" value="1"/>
</dbReference>
<keyword evidence="7 11" id="KW-0573">Peptidoglycan synthesis</keyword>
<feature type="transmembrane region" description="Helical" evidence="11">
    <location>
        <begin position="12"/>
        <end position="34"/>
    </location>
</feature>
<gene>
    <name evidence="11" type="primary">mtgA</name>
    <name evidence="14" type="ORF">SYN_01407</name>
</gene>
<keyword evidence="3 11" id="KW-0328">Glycosyltransferase</keyword>
<dbReference type="GO" id="GO:0016763">
    <property type="term" value="F:pentosyltransferase activity"/>
    <property type="evidence" value="ECO:0007669"/>
    <property type="project" value="InterPro"/>
</dbReference>
<keyword evidence="9 11" id="KW-0472">Membrane</keyword>
<evidence type="ECO:0000256" key="2">
    <source>
        <dbReference type="ARBA" id="ARBA00022519"/>
    </source>
</evidence>
<evidence type="ECO:0000256" key="5">
    <source>
        <dbReference type="ARBA" id="ARBA00022692"/>
    </source>
</evidence>
<dbReference type="eggNOG" id="COG0744">
    <property type="taxonomic scope" value="Bacteria"/>
</dbReference>
<evidence type="ECO:0000256" key="10">
    <source>
        <dbReference type="ARBA" id="ARBA00023316"/>
    </source>
</evidence>
<dbReference type="InterPro" id="IPR011812">
    <property type="entry name" value="Pep_trsgly"/>
</dbReference>
<comment type="subcellular location">
    <subcellularLocation>
        <location evidence="11">Cell inner membrane</location>
        <topology evidence="11">Single-pass membrane protein</topology>
    </subcellularLocation>
</comment>
<dbReference type="InterPro" id="IPR023346">
    <property type="entry name" value="Lysozyme-like_dom_sf"/>
</dbReference>
<evidence type="ECO:0000256" key="4">
    <source>
        <dbReference type="ARBA" id="ARBA00022679"/>
    </source>
</evidence>
<dbReference type="InterPro" id="IPR001264">
    <property type="entry name" value="Glyco_trans_51"/>
</dbReference>
<reference evidence="14 15" key="1">
    <citation type="journal article" date="2007" name="Proc. Natl. Acad. Sci. U.S.A.">
        <title>The genome of Syntrophus aciditrophicus: life at the thermodynamic limit of microbial growth.</title>
        <authorList>
            <person name="McInerney M.J."/>
            <person name="Rohlin L."/>
            <person name="Mouttaki H."/>
            <person name="Kim U."/>
            <person name="Krupp R.S."/>
            <person name="Rios-Hernandez L."/>
            <person name="Sieber J."/>
            <person name="Struchtemeyer C.G."/>
            <person name="Bhattacharyya A."/>
            <person name="Campbell J.W."/>
            <person name="Gunsalus R.P."/>
        </authorList>
    </citation>
    <scope>NUCLEOTIDE SEQUENCE [LARGE SCALE GENOMIC DNA]</scope>
    <source>
        <strain evidence="14 15">SB</strain>
    </source>
</reference>
<evidence type="ECO:0000313" key="14">
    <source>
        <dbReference type="EMBL" id="ABC77779.1"/>
    </source>
</evidence>
<accession>Q2LUM1</accession>
<dbReference type="SUPFAM" id="SSF53955">
    <property type="entry name" value="Lysozyme-like"/>
    <property type="match status" value="1"/>
</dbReference>
<keyword evidence="5 11" id="KW-0812">Transmembrane</keyword>
<evidence type="ECO:0000256" key="9">
    <source>
        <dbReference type="ARBA" id="ARBA00023136"/>
    </source>
</evidence>
<evidence type="ECO:0000256" key="3">
    <source>
        <dbReference type="ARBA" id="ARBA00022676"/>
    </source>
</evidence>
<dbReference type="HAMAP" id="MF_00766">
    <property type="entry name" value="PGT_MtgA"/>
    <property type="match status" value="1"/>
</dbReference>
<keyword evidence="2 11" id="KW-0997">Cell inner membrane</keyword>